<keyword evidence="4 6" id="KW-0479">Metal-binding</keyword>
<keyword evidence="10" id="KW-1185">Reference proteome</keyword>
<dbReference type="GO" id="GO:0016705">
    <property type="term" value="F:oxidoreductase activity, acting on paired donors, with incorporation or reduction of molecular oxygen"/>
    <property type="evidence" value="ECO:0007669"/>
    <property type="project" value="InterPro"/>
</dbReference>
<dbReference type="Proteomes" id="UP001324427">
    <property type="component" value="Unassembled WGS sequence"/>
</dbReference>
<evidence type="ECO:0000313" key="9">
    <source>
        <dbReference type="EMBL" id="KAK4547942.1"/>
    </source>
</evidence>
<keyword evidence="8" id="KW-1133">Transmembrane helix</keyword>
<dbReference type="PRINTS" id="PR00463">
    <property type="entry name" value="EP450I"/>
</dbReference>
<dbReference type="InterPro" id="IPR001128">
    <property type="entry name" value="Cyt_P450"/>
</dbReference>
<dbReference type="InterPro" id="IPR002401">
    <property type="entry name" value="Cyt_P450_E_grp-I"/>
</dbReference>
<dbReference type="InterPro" id="IPR036396">
    <property type="entry name" value="Cyt_P450_sf"/>
</dbReference>
<evidence type="ECO:0000313" key="10">
    <source>
        <dbReference type="Proteomes" id="UP001324427"/>
    </source>
</evidence>
<keyword evidence="7" id="KW-0560">Oxidoreductase</keyword>
<dbReference type="EMBL" id="JAVFHQ010000009">
    <property type="protein sequence ID" value="KAK4547942.1"/>
    <property type="molecule type" value="Genomic_DNA"/>
</dbReference>
<keyword evidence="8" id="KW-0812">Transmembrane</keyword>
<evidence type="ECO:0000256" key="5">
    <source>
        <dbReference type="ARBA" id="ARBA00023004"/>
    </source>
</evidence>
<evidence type="ECO:0000256" key="7">
    <source>
        <dbReference type="RuleBase" id="RU000461"/>
    </source>
</evidence>
<evidence type="ECO:0000256" key="8">
    <source>
        <dbReference type="SAM" id="Phobius"/>
    </source>
</evidence>
<evidence type="ECO:0000256" key="2">
    <source>
        <dbReference type="ARBA" id="ARBA00010617"/>
    </source>
</evidence>
<proteinExistence type="inferred from homology"/>
<dbReference type="GO" id="GO:0020037">
    <property type="term" value="F:heme binding"/>
    <property type="evidence" value="ECO:0007669"/>
    <property type="project" value="InterPro"/>
</dbReference>
<keyword evidence="8" id="KW-0472">Membrane</keyword>
<keyword evidence="5 6" id="KW-0408">Iron</keyword>
<evidence type="ECO:0000256" key="1">
    <source>
        <dbReference type="ARBA" id="ARBA00001971"/>
    </source>
</evidence>
<dbReference type="PRINTS" id="PR00385">
    <property type="entry name" value="P450"/>
</dbReference>
<dbReference type="InterPro" id="IPR017972">
    <property type="entry name" value="Cyt_P450_CS"/>
</dbReference>
<dbReference type="PANTHER" id="PTHR24305:SF210">
    <property type="entry name" value="CYTOCHROME P450 MONOOXYGENASE ASQL-RELATED"/>
    <property type="match status" value="1"/>
</dbReference>
<dbReference type="SUPFAM" id="SSF48264">
    <property type="entry name" value="Cytochrome P450"/>
    <property type="match status" value="1"/>
</dbReference>
<comment type="similarity">
    <text evidence="2 7">Belongs to the cytochrome P450 family.</text>
</comment>
<gene>
    <name evidence="9" type="ORF">LTR36_010661</name>
</gene>
<dbReference type="CDD" id="cd11058">
    <property type="entry name" value="CYP60B-like"/>
    <property type="match status" value="1"/>
</dbReference>
<organism evidence="9 10">
    <name type="scientific">Oleoguttula mirabilis</name>
    <dbReference type="NCBI Taxonomy" id="1507867"/>
    <lineage>
        <taxon>Eukaryota</taxon>
        <taxon>Fungi</taxon>
        <taxon>Dikarya</taxon>
        <taxon>Ascomycota</taxon>
        <taxon>Pezizomycotina</taxon>
        <taxon>Dothideomycetes</taxon>
        <taxon>Dothideomycetidae</taxon>
        <taxon>Mycosphaerellales</taxon>
        <taxon>Teratosphaeriaceae</taxon>
        <taxon>Oleoguttula</taxon>
    </lineage>
</organism>
<dbReference type="PROSITE" id="PS00086">
    <property type="entry name" value="CYTOCHROME_P450"/>
    <property type="match status" value="1"/>
</dbReference>
<feature type="transmembrane region" description="Helical" evidence="8">
    <location>
        <begin position="12"/>
        <end position="36"/>
    </location>
</feature>
<dbReference type="GO" id="GO:0004497">
    <property type="term" value="F:monooxygenase activity"/>
    <property type="evidence" value="ECO:0007669"/>
    <property type="project" value="UniProtKB-KW"/>
</dbReference>
<feature type="binding site" description="axial binding residue" evidence="6">
    <location>
        <position position="451"/>
    </location>
    <ligand>
        <name>heme</name>
        <dbReference type="ChEBI" id="CHEBI:30413"/>
    </ligand>
    <ligandPart>
        <name>Fe</name>
        <dbReference type="ChEBI" id="CHEBI:18248"/>
    </ligandPart>
</feature>
<accession>A0AAV9JSG1</accession>
<keyword evidence="3 6" id="KW-0349">Heme</keyword>
<comment type="caution">
    <text evidence="9">The sequence shown here is derived from an EMBL/GenBank/DDBJ whole genome shotgun (WGS) entry which is preliminary data.</text>
</comment>
<reference evidence="9 10" key="1">
    <citation type="submission" date="2021-11" db="EMBL/GenBank/DDBJ databases">
        <title>Black yeast isolated from Biological Soil Crust.</title>
        <authorList>
            <person name="Kurbessoian T."/>
        </authorList>
    </citation>
    <scope>NUCLEOTIDE SEQUENCE [LARGE SCALE GENOMIC DNA]</scope>
    <source>
        <strain evidence="9 10">CCFEE 5522</strain>
    </source>
</reference>
<comment type="cofactor">
    <cofactor evidence="1 6">
        <name>heme</name>
        <dbReference type="ChEBI" id="CHEBI:30413"/>
    </cofactor>
</comment>
<evidence type="ECO:0000256" key="6">
    <source>
        <dbReference type="PIRSR" id="PIRSR602401-1"/>
    </source>
</evidence>
<sequence>MDALDQLPATKPFALMGTFAVLSVIYFTGKLLYALYFDPLNKIPGPAINRISRIPYVKHLLAGTTAENVTELHKKYGEVVRISPNEVSFTSGETAWPDIYGFRTGSLKGHVNMQKDSAWYAPPVNGVPSLLIANDADHTRVRRTLSHAFSEKALAEQEVLLQTYVDQLINRLQEVTSASDEPVDMVKWYNWTTFDIIADLLFGEPFGCLQDLRTHRYIELLFRGLQGFRMFYVISYFPWVKYLSSLIVDKSMIAGRIEYTNWVAQQARTRIARDTQRPDFMTHILKHNGEKPEATITQKEIEVNCLLILTAGSETTATTLSATTYLLLKDPQVYQKLKDEVRGLWKTYGEITLEAVNNAPYLIAVLQEGLRYFPPVPTGFERRVGKGGEVVSGYFMPEDTALCVSQYPTYHSERNFKDPEALVPQRWMGDPKYADDKRSACQPFSFGPRNCLGKNLAYAEMRLIMAKIVWSFDFELDAQSANWMAECKVLTLWAKPELVVRVKEVVRA</sequence>
<evidence type="ECO:0000256" key="4">
    <source>
        <dbReference type="ARBA" id="ARBA00022723"/>
    </source>
</evidence>
<dbReference type="AlphaFoldDB" id="A0AAV9JSG1"/>
<keyword evidence="7" id="KW-0503">Monooxygenase</keyword>
<protein>
    <recommendedName>
        <fullName evidence="11">Cytochrome P450 monooxygenase</fullName>
    </recommendedName>
</protein>
<name>A0AAV9JSG1_9PEZI</name>
<evidence type="ECO:0008006" key="11">
    <source>
        <dbReference type="Google" id="ProtNLM"/>
    </source>
</evidence>
<dbReference type="Pfam" id="PF00067">
    <property type="entry name" value="p450"/>
    <property type="match status" value="1"/>
</dbReference>
<dbReference type="GO" id="GO:0005506">
    <property type="term" value="F:iron ion binding"/>
    <property type="evidence" value="ECO:0007669"/>
    <property type="project" value="InterPro"/>
</dbReference>
<evidence type="ECO:0000256" key="3">
    <source>
        <dbReference type="ARBA" id="ARBA00022617"/>
    </source>
</evidence>
<dbReference type="Gene3D" id="1.10.630.10">
    <property type="entry name" value="Cytochrome P450"/>
    <property type="match status" value="1"/>
</dbReference>
<dbReference type="InterPro" id="IPR050121">
    <property type="entry name" value="Cytochrome_P450_monoxygenase"/>
</dbReference>
<dbReference type="PANTHER" id="PTHR24305">
    <property type="entry name" value="CYTOCHROME P450"/>
    <property type="match status" value="1"/>
</dbReference>